<dbReference type="EMBL" id="QROY01000016">
    <property type="protein sequence ID" value="RHL65280.1"/>
    <property type="molecule type" value="Genomic_DNA"/>
</dbReference>
<dbReference type="EMBL" id="QSHM01000016">
    <property type="protein sequence ID" value="RHC11868.1"/>
    <property type="molecule type" value="Genomic_DNA"/>
</dbReference>
<accession>A0A414D7J0</accession>
<dbReference type="Proteomes" id="UP000285844">
    <property type="component" value="Unassembled WGS sequence"/>
</dbReference>
<evidence type="ECO:0000313" key="1">
    <source>
        <dbReference type="EMBL" id="RHC11868.1"/>
    </source>
</evidence>
<dbReference type="RefSeq" id="WP_118009858.1">
    <property type="nucleotide sequence ID" value="NZ_QROY01000016.1"/>
</dbReference>
<reference evidence="4 5" key="1">
    <citation type="submission" date="2018-08" db="EMBL/GenBank/DDBJ databases">
        <title>A genome reference for cultivated species of the human gut microbiota.</title>
        <authorList>
            <person name="Zou Y."/>
            <person name="Xue W."/>
            <person name="Luo G."/>
        </authorList>
    </citation>
    <scope>NUCLEOTIDE SEQUENCE [LARGE SCALE GENOMIC DNA]</scope>
    <source>
        <strain evidence="3 5">AF36-7BH</strain>
        <strain evidence="2 4">AM32-2AC</strain>
        <strain evidence="1 6">AM37-3BH</strain>
    </source>
</reference>
<evidence type="ECO:0000313" key="6">
    <source>
        <dbReference type="Proteomes" id="UP000285844"/>
    </source>
</evidence>
<evidence type="ECO:0000313" key="3">
    <source>
        <dbReference type="EMBL" id="RHL65280.1"/>
    </source>
</evidence>
<organism evidence="2 4">
    <name type="scientific">Lachnospira eligens</name>
    <dbReference type="NCBI Taxonomy" id="39485"/>
    <lineage>
        <taxon>Bacteria</taxon>
        <taxon>Bacillati</taxon>
        <taxon>Bacillota</taxon>
        <taxon>Clostridia</taxon>
        <taxon>Lachnospirales</taxon>
        <taxon>Lachnospiraceae</taxon>
        <taxon>Lachnospira</taxon>
    </lineage>
</organism>
<comment type="caution">
    <text evidence="2">The sequence shown here is derived from an EMBL/GenBank/DDBJ whole genome shotgun (WGS) entry which is preliminary data.</text>
</comment>
<evidence type="ECO:0000313" key="2">
    <source>
        <dbReference type="EMBL" id="RHD06824.1"/>
    </source>
</evidence>
<dbReference type="InterPro" id="IPR032360">
    <property type="entry name" value="DUF4869"/>
</dbReference>
<proteinExistence type="predicted"/>
<dbReference type="Proteomes" id="UP000284794">
    <property type="component" value="Unassembled WGS sequence"/>
</dbReference>
<gene>
    <name evidence="3" type="ORF">DW007_13650</name>
    <name evidence="2" type="ORF">DW811_11300</name>
    <name evidence="1" type="ORF">DW858_11555</name>
</gene>
<evidence type="ECO:0000313" key="4">
    <source>
        <dbReference type="Proteomes" id="UP000284794"/>
    </source>
</evidence>
<dbReference type="Pfam" id="PF16163">
    <property type="entry name" value="DUF4869"/>
    <property type="match status" value="1"/>
</dbReference>
<sequence length="154" mass="17639">MLNIEYGSYQKLYDKYGEDFIYDPDMYFNNTYDEKWITSDIARKIIKDIDKSEVLGENCIESPILGQISPKDLSGGAKTLMLIYNNPNLVINASACGDNCVKWLLQMAEEKDIFIRLLHNMNFGTAFTIKVMNTNQVVHTMPELIQINSDILRG</sequence>
<dbReference type="EMBL" id="QSIS01000017">
    <property type="protein sequence ID" value="RHD06824.1"/>
    <property type="molecule type" value="Genomic_DNA"/>
</dbReference>
<protein>
    <submittedName>
        <fullName evidence="2">DUF4869 domain-containing protein</fullName>
    </submittedName>
</protein>
<dbReference type="AlphaFoldDB" id="A0A414D7J0"/>
<dbReference type="Proteomes" id="UP000285201">
    <property type="component" value="Unassembled WGS sequence"/>
</dbReference>
<name>A0A414D7J0_9FIRM</name>
<evidence type="ECO:0000313" key="5">
    <source>
        <dbReference type="Proteomes" id="UP000285201"/>
    </source>
</evidence>